<dbReference type="InterPro" id="IPR026066">
    <property type="entry name" value="Headcase"/>
</dbReference>
<protein>
    <submittedName>
        <fullName evidence="3">Headcase protein family like domain-containing protein</fullName>
    </submittedName>
</protein>
<dbReference type="PANTHER" id="PTHR13425:SF3">
    <property type="entry name" value="HEADCASE PROTEIN HOMOLOG"/>
    <property type="match status" value="1"/>
</dbReference>
<dbReference type="AlphaFoldDB" id="A0AAD4QVT4"/>
<name>A0AAD4QVT4_9BILA</name>
<dbReference type="InterPro" id="IPR054537">
    <property type="entry name" value="HECA_N"/>
</dbReference>
<evidence type="ECO:0000256" key="1">
    <source>
        <dbReference type="SAM" id="MobiDB-lite"/>
    </source>
</evidence>
<feature type="compositionally biased region" description="Low complexity" evidence="1">
    <location>
        <begin position="239"/>
        <end position="252"/>
    </location>
</feature>
<comment type="caution">
    <text evidence="3">The sequence shown here is derived from an EMBL/GenBank/DDBJ whole genome shotgun (WGS) entry which is preliminary data.</text>
</comment>
<dbReference type="Pfam" id="PF15353">
    <property type="entry name" value="HECA_N"/>
    <property type="match status" value="2"/>
</dbReference>
<dbReference type="PANTHER" id="PTHR13425">
    <property type="entry name" value="HEADCASE PROTEIN"/>
    <property type="match status" value="1"/>
</dbReference>
<dbReference type="Proteomes" id="UP001201812">
    <property type="component" value="Unassembled WGS sequence"/>
</dbReference>
<feature type="region of interest" description="Disordered" evidence="1">
    <location>
        <begin position="132"/>
        <end position="226"/>
    </location>
</feature>
<evidence type="ECO:0000259" key="2">
    <source>
        <dbReference type="Pfam" id="PF15353"/>
    </source>
</evidence>
<feature type="compositionally biased region" description="Basic and acidic residues" evidence="1">
    <location>
        <begin position="253"/>
        <end position="264"/>
    </location>
</feature>
<proteinExistence type="predicted"/>
<feature type="region of interest" description="Disordered" evidence="1">
    <location>
        <begin position="239"/>
        <end position="265"/>
    </location>
</feature>
<sequence length="1007" mass="113959">MAKDKQKKLDKAHLKDLKVQRVSKVSESTKEVDFKGCAIPHIPCIVPDNPLPTSTEDGVYMPCGSEQCPHGKLVHKECYELLQEKLVKIMLDNGCGRNWTKSKCLINMWQKKGAGLIYKVLDCHCGKGKRVHDPNVQSPPVMQPVTEPKKKKKPQLPAVNMGCNEYLPAPVSVRSRKESVRKESERESPGSSVDQSPRGRSLSRPLIPTLRDFYLESPKPTGESGVKFAREEFSQRSLDSSESIDYSSAVESPKPKEYRERSENESYAFVTGASAKTEQIKEKSHEHNIPVNNVIATPVIKEYTTVSEQNMEITKLNAYLDCKYKGFTTILELVNVENKQLVREFYSSMPFACAKMPNVKWQLDLYPFGSADRDPTSRNILFKVKQLGVAVKAGFYGLKYDNHDDYILADVRIQLKNSKGESVKVDFEKREGLLYVFSIDQSIVAASLQPGGSLFVECFVEYVHTSVNPAAAGRGTAVNSRRLEREKVYTEVGLKLGFVRQYSFYFIYFLIFLNRNSGTTCEMGKDRQKKLERAYAKDTKGHQQQKKCTQTATEKSSGCAIPHVECCVPDTPLPKSQESGVQMTCESEICPYAKNLVHKECFEFLEEKLAKYLANIGRGRNWSETQRRLYMWQKKGRPLIHKMLDCRCGKGKMMFDPDTKSVTIVEPPAELKRKKKCQKELPVLNTYSDSEYMHLMNPKRPKPTANKPIRPTLEVTPTRRRTSSTLSEWLETPKPVGPLNTSMTSCFDNRFDESVQDCFFGFDMMENSPPIFHPFYGNFNPNMPLYGEPPSFPPLHSRFKYVAPTAPWLPSPSESYASIARDSWLKSECEEYEPAPQSSFTDKTYSTVTSQTIGFENLKAFLNCTYKGFQTLLDHVDGGLTELVRECYSSQSFASEFAPKYQWQLDLCPYGSFDSNEPEAKNIVFKVKQIGVQTSEDEIPAEVRVSLIKSCTEIIEVARIAQDGTCQTFCVKRDILTDALQPDGSLLVISQVEFLNVTCVVGQESEV</sequence>
<organism evidence="3 4">
    <name type="scientific">Ditylenchus destructor</name>
    <dbReference type="NCBI Taxonomy" id="166010"/>
    <lineage>
        <taxon>Eukaryota</taxon>
        <taxon>Metazoa</taxon>
        <taxon>Ecdysozoa</taxon>
        <taxon>Nematoda</taxon>
        <taxon>Chromadorea</taxon>
        <taxon>Rhabditida</taxon>
        <taxon>Tylenchina</taxon>
        <taxon>Tylenchomorpha</taxon>
        <taxon>Sphaerularioidea</taxon>
        <taxon>Anguinidae</taxon>
        <taxon>Anguininae</taxon>
        <taxon>Ditylenchus</taxon>
    </lineage>
</organism>
<evidence type="ECO:0000313" key="3">
    <source>
        <dbReference type="EMBL" id="KAI1704468.1"/>
    </source>
</evidence>
<evidence type="ECO:0000313" key="4">
    <source>
        <dbReference type="Proteomes" id="UP001201812"/>
    </source>
</evidence>
<feature type="compositionally biased region" description="Basic and acidic residues" evidence="1">
    <location>
        <begin position="175"/>
        <end position="188"/>
    </location>
</feature>
<feature type="domain" description="Headcase N-terminal" evidence="2">
    <location>
        <begin position="559"/>
        <end position="656"/>
    </location>
</feature>
<dbReference type="EMBL" id="JAKKPZ010000067">
    <property type="protein sequence ID" value="KAI1704468.1"/>
    <property type="molecule type" value="Genomic_DNA"/>
</dbReference>
<gene>
    <name evidence="3" type="ORF">DdX_14228</name>
</gene>
<keyword evidence="4" id="KW-1185">Reference proteome</keyword>
<reference evidence="3" key="1">
    <citation type="submission" date="2022-01" db="EMBL/GenBank/DDBJ databases">
        <title>Genome Sequence Resource for Two Populations of Ditylenchus destructor, the Migratory Endoparasitic Phytonematode.</title>
        <authorList>
            <person name="Zhang H."/>
            <person name="Lin R."/>
            <person name="Xie B."/>
        </authorList>
    </citation>
    <scope>NUCLEOTIDE SEQUENCE</scope>
    <source>
        <strain evidence="3">BazhouSP</strain>
    </source>
</reference>
<accession>A0AAD4QVT4</accession>
<feature type="domain" description="Headcase N-terminal" evidence="2">
    <location>
        <begin position="37"/>
        <end position="133"/>
    </location>
</feature>